<dbReference type="Gene3D" id="3.30.559.30">
    <property type="entry name" value="Nonribosomal peptide synthetase, condensation domain"/>
    <property type="match status" value="1"/>
</dbReference>
<dbReference type="SUPFAM" id="SSF47336">
    <property type="entry name" value="ACP-like"/>
    <property type="match status" value="1"/>
</dbReference>
<keyword evidence="2" id="KW-0596">Phosphopantetheine</keyword>
<sequence length="552" mass="60160">MPTNDTASPVWYPTNPAQKGLWVLDRVEQLRRTSMIPTVVEFVSPIDHVLLIAAVQRVLGRHPSLRSRFRLDADGKRIEYHTDGDPAAAGFIDVEADGWSPDDLDRLLEVLCYEPFDLANEPPVRAEVIRIDATRTLLVFSVHHIVCDGWSRTLLMAEIAQVYRASAAGTDPVLSSPPHPSKVVTMANSVDAAERVPEIVDRLRGVPMGDGIPFRRSTDDTSLAGASQSSEFDEELTEALMTAAAEEGCTPFMTAVALLASTLARTGEQRDFLFAFGWPGREDPAAAEAIGMFMNTAVLRVQIGETATWRDLLRETRAAAMEAFIDADVPLDAVTAGLRPNRDVIWPPLSTVLVNMTEVPADMVLGPDLTGKLVPLPSLHMKYDLGLFVRLLGSGSRKRLELSVDYIKALYAHDDIAGLFADLRRSAKDLTHSLEDTVTEQSAPTNDLTTSEGRIGLVRDLWLEVLKLDNVADDVSFFDVGGDSLLLIVLVEKLSEATGLPIRTTDLFRAGTIKSQAALLVTPAKTTTSRPASGSSRDRLLDAARSRSAVND</sequence>
<organism evidence="6 7">
    <name type="scientific">Rhodococcoides yunnanense</name>
    <dbReference type="NCBI Taxonomy" id="278209"/>
    <lineage>
        <taxon>Bacteria</taxon>
        <taxon>Bacillati</taxon>
        <taxon>Actinomycetota</taxon>
        <taxon>Actinomycetes</taxon>
        <taxon>Mycobacteriales</taxon>
        <taxon>Nocardiaceae</taxon>
        <taxon>Rhodococcoides</taxon>
    </lineage>
</organism>
<gene>
    <name evidence="6" type="ORF">R3P96_21475</name>
</gene>
<dbReference type="PROSITE" id="PS50075">
    <property type="entry name" value="CARRIER"/>
    <property type="match status" value="1"/>
</dbReference>
<dbReference type="RefSeq" id="WP_317566036.1">
    <property type="nucleotide sequence ID" value="NZ_JAWLJX010000009.1"/>
</dbReference>
<feature type="domain" description="Carrier" evidence="5">
    <location>
        <begin position="449"/>
        <end position="524"/>
    </location>
</feature>
<dbReference type="Gene3D" id="1.10.1200.10">
    <property type="entry name" value="ACP-like"/>
    <property type="match status" value="1"/>
</dbReference>
<dbReference type="SUPFAM" id="SSF52777">
    <property type="entry name" value="CoA-dependent acyltransferases"/>
    <property type="match status" value="2"/>
</dbReference>
<name>A0ABU4BIK7_9NOCA</name>
<dbReference type="PANTHER" id="PTHR45527">
    <property type="entry name" value="NONRIBOSOMAL PEPTIDE SYNTHETASE"/>
    <property type="match status" value="1"/>
</dbReference>
<dbReference type="Gene3D" id="3.30.559.10">
    <property type="entry name" value="Chloramphenicol acetyltransferase-like domain"/>
    <property type="match status" value="1"/>
</dbReference>
<protein>
    <submittedName>
        <fullName evidence="6">Condensation domain-containing protein</fullName>
    </submittedName>
</protein>
<comment type="cofactor">
    <cofactor evidence="1">
        <name>pantetheine 4'-phosphate</name>
        <dbReference type="ChEBI" id="CHEBI:47942"/>
    </cofactor>
</comment>
<proteinExistence type="predicted"/>
<dbReference type="EMBL" id="JAWLJX010000009">
    <property type="protein sequence ID" value="MDV6263918.1"/>
    <property type="molecule type" value="Genomic_DNA"/>
</dbReference>
<feature type="compositionally biased region" description="Polar residues" evidence="4">
    <location>
        <begin position="524"/>
        <end position="535"/>
    </location>
</feature>
<dbReference type="Pfam" id="PF00550">
    <property type="entry name" value="PP-binding"/>
    <property type="match status" value="1"/>
</dbReference>
<comment type="caution">
    <text evidence="6">The sequence shown here is derived from an EMBL/GenBank/DDBJ whole genome shotgun (WGS) entry which is preliminary data.</text>
</comment>
<dbReference type="InterPro" id="IPR023213">
    <property type="entry name" value="CAT-like_dom_sf"/>
</dbReference>
<evidence type="ECO:0000256" key="3">
    <source>
        <dbReference type="ARBA" id="ARBA00022553"/>
    </source>
</evidence>
<dbReference type="InterPro" id="IPR009081">
    <property type="entry name" value="PP-bd_ACP"/>
</dbReference>
<evidence type="ECO:0000313" key="7">
    <source>
        <dbReference type="Proteomes" id="UP001185755"/>
    </source>
</evidence>
<keyword evidence="3" id="KW-0597">Phosphoprotein</keyword>
<dbReference type="Pfam" id="PF00668">
    <property type="entry name" value="Condensation"/>
    <property type="match status" value="1"/>
</dbReference>
<reference evidence="6 7" key="1">
    <citation type="submission" date="2023-10" db="EMBL/GenBank/DDBJ databases">
        <title>Development of a sustainable strategy for remediation of hydrocarbon-contaminated territories based on the waste exchange concept.</title>
        <authorList>
            <person name="Krivoruchko A."/>
        </authorList>
    </citation>
    <scope>NUCLEOTIDE SEQUENCE [LARGE SCALE GENOMIC DNA]</scope>
    <source>
        <strain evidence="6 7">IEGM 1323</strain>
    </source>
</reference>
<dbReference type="InterPro" id="IPR020806">
    <property type="entry name" value="PKS_PP-bd"/>
</dbReference>
<evidence type="ECO:0000259" key="5">
    <source>
        <dbReference type="PROSITE" id="PS50075"/>
    </source>
</evidence>
<dbReference type="InterPro" id="IPR036736">
    <property type="entry name" value="ACP-like_sf"/>
</dbReference>
<keyword evidence="7" id="KW-1185">Reference proteome</keyword>
<dbReference type="InterPro" id="IPR001242">
    <property type="entry name" value="Condensation_dom"/>
</dbReference>
<evidence type="ECO:0000256" key="4">
    <source>
        <dbReference type="SAM" id="MobiDB-lite"/>
    </source>
</evidence>
<feature type="compositionally biased region" description="Basic and acidic residues" evidence="4">
    <location>
        <begin position="536"/>
        <end position="545"/>
    </location>
</feature>
<dbReference type="PANTHER" id="PTHR45527:SF1">
    <property type="entry name" value="FATTY ACID SYNTHASE"/>
    <property type="match status" value="1"/>
</dbReference>
<evidence type="ECO:0000256" key="1">
    <source>
        <dbReference type="ARBA" id="ARBA00001957"/>
    </source>
</evidence>
<dbReference type="SMART" id="SM00823">
    <property type="entry name" value="PKS_PP"/>
    <property type="match status" value="1"/>
</dbReference>
<evidence type="ECO:0000256" key="2">
    <source>
        <dbReference type="ARBA" id="ARBA00022450"/>
    </source>
</evidence>
<evidence type="ECO:0000313" key="6">
    <source>
        <dbReference type="EMBL" id="MDV6263918.1"/>
    </source>
</evidence>
<feature type="region of interest" description="Disordered" evidence="4">
    <location>
        <begin position="524"/>
        <end position="552"/>
    </location>
</feature>
<dbReference type="Proteomes" id="UP001185755">
    <property type="component" value="Unassembled WGS sequence"/>
</dbReference>
<accession>A0ABU4BIK7</accession>